<comment type="caution">
    <text evidence="2">The sequence shown here is derived from an EMBL/GenBank/DDBJ whole genome shotgun (WGS) entry which is preliminary data.</text>
</comment>
<reference evidence="2" key="1">
    <citation type="submission" date="2022-10" db="EMBL/GenBank/DDBJ databases">
        <title>Tapping the CABI collections for fungal endophytes: first genome assemblies for Collariella, Neodidymelliopsis, Ascochyta clinopodiicola, Didymella pomorum, Didymosphaeria variabile, Neocosmospora piperis and Neocucurbitaria cava.</title>
        <authorList>
            <person name="Hill R."/>
        </authorList>
    </citation>
    <scope>NUCLEOTIDE SEQUENCE</scope>
    <source>
        <strain evidence="2">IMI 355082</strain>
    </source>
</reference>
<keyword evidence="3" id="KW-1185">Reference proteome</keyword>
<accession>A0A9W8YL18</accession>
<evidence type="ECO:0000313" key="3">
    <source>
        <dbReference type="Proteomes" id="UP001140453"/>
    </source>
</evidence>
<protein>
    <submittedName>
        <fullName evidence="2">Uncharacterized protein</fullName>
    </submittedName>
</protein>
<dbReference type="Proteomes" id="UP001140453">
    <property type="component" value="Unassembled WGS sequence"/>
</dbReference>
<name>A0A9W8YL18_9PEZI</name>
<evidence type="ECO:0000256" key="1">
    <source>
        <dbReference type="SAM" id="MobiDB-lite"/>
    </source>
</evidence>
<feature type="region of interest" description="Disordered" evidence="1">
    <location>
        <begin position="1"/>
        <end position="49"/>
    </location>
</feature>
<gene>
    <name evidence="2" type="ORF">N0V93_010302</name>
</gene>
<dbReference type="AlphaFoldDB" id="A0A9W8YL18"/>
<sequence length="421" mass="47644">MTWTDSEESGSKTAGALLREFSEDETGDEYVREAASCDSSDEDAQVNDVSDHDLQAFDDHRKPDVPGDMSGSEFAPTALYGGNLYHPEYYLKQKAMANVKKYHVKNYAPSFNIGHLEVVRAINVPIPSSRLIRSGSALHTRRLWRDTIKLVNVKMVESFLYFKLNHKKGWDGKRVRGTKLTWSLRTFWDNLCWLYYRELHRSIDWDFEQSAVNNTMNSTLVSIDRIVGFELNATAYHLRYAAGNNFNQTEPDEGPRPKLGYPLKELFGSALRATLEQLCYAATKKAIGKDWTNDYAVEEIEAQLGLVVGTTATATTAAINGGRIIRRQRNTRSISPLQAKMVEALHAPMQTTLKKQQVLCVSALLAMMVYCDVQEPIRSKLQQSQEALAPRIMPTLPETLRAAEETRLRNMVYHTARRAEA</sequence>
<proteinExistence type="predicted"/>
<dbReference type="EMBL" id="JAPEVB010000008">
    <property type="protein sequence ID" value="KAJ4385241.1"/>
    <property type="molecule type" value="Genomic_DNA"/>
</dbReference>
<evidence type="ECO:0000313" key="2">
    <source>
        <dbReference type="EMBL" id="KAJ4385241.1"/>
    </source>
</evidence>
<organism evidence="2 3">
    <name type="scientific">Gnomoniopsis smithogilvyi</name>
    <dbReference type="NCBI Taxonomy" id="1191159"/>
    <lineage>
        <taxon>Eukaryota</taxon>
        <taxon>Fungi</taxon>
        <taxon>Dikarya</taxon>
        <taxon>Ascomycota</taxon>
        <taxon>Pezizomycotina</taxon>
        <taxon>Sordariomycetes</taxon>
        <taxon>Sordariomycetidae</taxon>
        <taxon>Diaporthales</taxon>
        <taxon>Gnomoniaceae</taxon>
        <taxon>Gnomoniopsis</taxon>
    </lineage>
</organism>